<reference evidence="2 4" key="3">
    <citation type="submission" date="2023-03" db="EMBL/GenBank/DDBJ databases">
        <title>Agriculturally important microbes genome sequencing.</title>
        <authorList>
            <person name="Dunlap C."/>
        </authorList>
    </citation>
    <scope>NUCLEOTIDE SEQUENCE [LARGE SCALE GENOMIC DNA]</scope>
    <source>
        <strain evidence="2 4">CBP-3203</strain>
    </source>
</reference>
<evidence type="ECO:0000313" key="3">
    <source>
        <dbReference type="Proteomes" id="UP000036168"/>
    </source>
</evidence>
<dbReference type="EMBL" id="JARRTL010000011">
    <property type="protein sequence ID" value="MEC0485927.1"/>
    <property type="molecule type" value="Genomic_DNA"/>
</dbReference>
<proteinExistence type="predicted"/>
<evidence type="ECO:0000313" key="2">
    <source>
        <dbReference type="EMBL" id="MEC0485927.1"/>
    </source>
</evidence>
<dbReference type="AlphaFoldDB" id="A0A0J6EUU2"/>
<dbReference type="Gene3D" id="2.60.290.11">
    <property type="entry name" value="TM1070-like"/>
    <property type="match status" value="1"/>
</dbReference>
<accession>A0A0J6EUU2</accession>
<dbReference type="InterPro" id="IPR036698">
    <property type="entry name" value="TM1070-like_sf"/>
</dbReference>
<organism evidence="1 3">
    <name type="scientific">Bacillus glycinifermentans</name>
    <dbReference type="NCBI Taxonomy" id="1664069"/>
    <lineage>
        <taxon>Bacteria</taxon>
        <taxon>Bacillati</taxon>
        <taxon>Bacillota</taxon>
        <taxon>Bacilli</taxon>
        <taxon>Bacillales</taxon>
        <taxon>Bacillaceae</taxon>
        <taxon>Bacillus</taxon>
    </lineage>
</organism>
<dbReference type="Proteomes" id="UP001341297">
    <property type="component" value="Unassembled WGS sequence"/>
</dbReference>
<dbReference type="InterPro" id="IPR009794">
    <property type="entry name" value="ASRT"/>
</dbReference>
<dbReference type="STRING" id="1664069.BGLY_3950"/>
<comment type="caution">
    <text evidence="1">The sequence shown here is derived from an EMBL/GenBank/DDBJ whole genome shotgun (WGS) entry which is preliminary data.</text>
</comment>
<dbReference type="Proteomes" id="UP000036168">
    <property type="component" value="Unassembled WGS sequence"/>
</dbReference>
<dbReference type="EMBL" id="LECW02000012">
    <property type="protein sequence ID" value="KRT94394.1"/>
    <property type="molecule type" value="Genomic_DNA"/>
</dbReference>
<reference evidence="1 3" key="1">
    <citation type="journal article" date="2015" name="Int. J. Syst. Evol. Microbiol.">
        <title>Bacillus glycinifermentans sp. nov., isolated from fermented soybean paste.</title>
        <authorList>
            <person name="Kim S.J."/>
            <person name="Dunlap C.A."/>
            <person name="Kwon S.W."/>
            <person name="Rooney A.P."/>
        </authorList>
    </citation>
    <scope>NUCLEOTIDE SEQUENCE [LARGE SCALE GENOMIC DNA]</scope>
    <source>
        <strain evidence="1 3">GO-13</strain>
    </source>
</reference>
<evidence type="ECO:0000313" key="1">
    <source>
        <dbReference type="EMBL" id="KRT94394.1"/>
    </source>
</evidence>
<protein>
    <submittedName>
        <fullName evidence="2">Sensory rhodopsin transducer</fullName>
    </submittedName>
</protein>
<dbReference type="OrthoDB" id="512504at2"/>
<sequence>MKGERHWIIPDGFIPPASSGSLTSHESICVLNCNGKDAHLAITVFFEDRPPLEGIAETVKGRRTKHIRTSSLQASGERIPENVPYAIEIESDVPVIVQYSRLDATQPELALMSTMAYPLTTNRGMSVHE</sequence>
<dbReference type="Pfam" id="PF07100">
    <property type="entry name" value="ASRT"/>
    <property type="match status" value="1"/>
</dbReference>
<name>A0A0J6EUU2_9BACI</name>
<dbReference type="SUPFAM" id="SSF89232">
    <property type="entry name" value="Hypothetical protein TM1070"/>
    <property type="match status" value="1"/>
</dbReference>
<accession>A0A0J6E6I1</accession>
<dbReference type="RefSeq" id="WP_048353297.1">
    <property type="nucleotide sequence ID" value="NZ_CP023481.1"/>
</dbReference>
<evidence type="ECO:0000313" key="4">
    <source>
        <dbReference type="Proteomes" id="UP001341297"/>
    </source>
</evidence>
<keyword evidence="4" id="KW-1185">Reference proteome</keyword>
<reference evidence="1" key="2">
    <citation type="submission" date="2015-10" db="EMBL/GenBank/DDBJ databases">
        <authorList>
            <person name="Gilbert D.G."/>
        </authorList>
    </citation>
    <scope>NUCLEOTIDE SEQUENCE</scope>
    <source>
        <strain evidence="1">GO-13</strain>
    </source>
</reference>
<gene>
    <name evidence="1" type="ORF">AB447_203655</name>
    <name evidence="2" type="ORF">P8828_13965</name>
</gene>
<dbReference type="PIRSF" id="PIRSF008711">
    <property type="entry name" value="UCP008711"/>
    <property type="match status" value="1"/>
</dbReference>
<dbReference type="PATRIC" id="fig|1664069.3.peg.4866"/>